<reference evidence="2 3" key="1">
    <citation type="submission" date="2005-09" db="EMBL/GenBank/DDBJ databases">
        <authorList>
            <person name="Mural R.J."/>
            <person name="Li P.W."/>
            <person name="Adams M.D."/>
            <person name="Amanatides P.G."/>
            <person name="Baden-Tillson H."/>
            <person name="Barnstead M."/>
            <person name="Chin S.H."/>
            <person name="Dew I."/>
            <person name="Evans C.A."/>
            <person name="Ferriera S."/>
            <person name="Flanigan M."/>
            <person name="Fosler C."/>
            <person name="Glodek A."/>
            <person name="Gu Z."/>
            <person name="Holt R.A."/>
            <person name="Jennings D."/>
            <person name="Kraft C.L."/>
            <person name="Lu F."/>
            <person name="Nguyen T."/>
            <person name="Nusskern D.R."/>
            <person name="Pfannkoch C.M."/>
            <person name="Sitter C."/>
            <person name="Sutton G.G."/>
            <person name="Venter J.C."/>
            <person name="Wang Z."/>
            <person name="Woodage T."/>
            <person name="Zheng X.H."/>
            <person name="Zhong F."/>
        </authorList>
    </citation>
    <scope>NUCLEOTIDE SEQUENCE [LARGE SCALE GENOMIC DNA]</scope>
    <source>
        <strain>BN</strain>
        <strain evidence="3">Sprague-Dawley</strain>
    </source>
</reference>
<dbReference type="EMBL" id="CH473956">
    <property type="protein sequence ID" value="EDM18298.1"/>
    <property type="molecule type" value="Genomic_DNA"/>
</dbReference>
<dbReference type="AlphaFoldDB" id="A6I6T3"/>
<gene>
    <name evidence="2" type="ORF">rCG_40272</name>
</gene>
<accession>A6I6T3</accession>
<name>A6I6T3_RAT</name>
<organism evidence="2 3">
    <name type="scientific">Rattus norvegicus</name>
    <name type="common">Rat</name>
    <dbReference type="NCBI Taxonomy" id="10116"/>
    <lineage>
        <taxon>Eukaryota</taxon>
        <taxon>Metazoa</taxon>
        <taxon>Chordata</taxon>
        <taxon>Craniata</taxon>
        <taxon>Vertebrata</taxon>
        <taxon>Euteleostomi</taxon>
        <taxon>Mammalia</taxon>
        <taxon>Eutheria</taxon>
        <taxon>Euarchontoglires</taxon>
        <taxon>Glires</taxon>
        <taxon>Rodentia</taxon>
        <taxon>Myomorpha</taxon>
        <taxon>Muroidea</taxon>
        <taxon>Muridae</taxon>
        <taxon>Murinae</taxon>
        <taxon>Rattus</taxon>
    </lineage>
</organism>
<evidence type="ECO:0000313" key="3">
    <source>
        <dbReference type="Proteomes" id="UP000234681"/>
    </source>
</evidence>
<feature type="chain" id="PRO_5039892364" evidence="1">
    <location>
        <begin position="19"/>
        <end position="33"/>
    </location>
</feature>
<sequence>MLLIFSCSAVTCTAPTEAMHWWAPQMAPCTSGM</sequence>
<keyword evidence="1" id="KW-0732">Signal</keyword>
<feature type="signal peptide" evidence="1">
    <location>
        <begin position="1"/>
        <end position="18"/>
    </location>
</feature>
<protein>
    <submittedName>
        <fullName evidence="2">RCG40272, isoform CRA_e</fullName>
    </submittedName>
</protein>
<dbReference type="Proteomes" id="UP000234681">
    <property type="component" value="Chromosome 1"/>
</dbReference>
<proteinExistence type="predicted"/>
<evidence type="ECO:0000313" key="2">
    <source>
        <dbReference type="EMBL" id="EDM18298.1"/>
    </source>
</evidence>
<evidence type="ECO:0000256" key="1">
    <source>
        <dbReference type="SAM" id="SignalP"/>
    </source>
</evidence>